<dbReference type="EMBL" id="RBAL01000009">
    <property type="protein sequence ID" value="RKN40771.1"/>
    <property type="molecule type" value="Genomic_DNA"/>
</dbReference>
<evidence type="ECO:0000313" key="3">
    <source>
        <dbReference type="Proteomes" id="UP000272474"/>
    </source>
</evidence>
<organism evidence="2 3">
    <name type="scientific">Streptomyces hoynatensis</name>
    <dbReference type="NCBI Taxonomy" id="1141874"/>
    <lineage>
        <taxon>Bacteria</taxon>
        <taxon>Bacillati</taxon>
        <taxon>Actinomycetota</taxon>
        <taxon>Actinomycetes</taxon>
        <taxon>Kitasatosporales</taxon>
        <taxon>Streptomycetaceae</taxon>
        <taxon>Streptomyces</taxon>
    </lineage>
</organism>
<gene>
    <name evidence="2" type="ORF">D7294_16915</name>
</gene>
<sequence>MPDPYRVTRSPHSRATPWQWRCEAVVTTGLVAARCGAWGLGRTRAAADDAGREHVADAHPTEETRRV</sequence>
<keyword evidence="3" id="KW-1185">Reference proteome</keyword>
<accession>A0A3A9YXI5</accession>
<dbReference type="OrthoDB" id="4310996at2"/>
<protein>
    <submittedName>
        <fullName evidence="2">Uncharacterized protein</fullName>
    </submittedName>
</protein>
<feature type="region of interest" description="Disordered" evidence="1">
    <location>
        <begin position="45"/>
        <end position="67"/>
    </location>
</feature>
<dbReference type="RefSeq" id="WP_120680550.1">
    <property type="nucleotide sequence ID" value="NZ_RBAL01000009.1"/>
</dbReference>
<evidence type="ECO:0000313" key="2">
    <source>
        <dbReference type="EMBL" id="RKN40771.1"/>
    </source>
</evidence>
<reference evidence="2 3" key="1">
    <citation type="journal article" date="2014" name="Int. J. Syst. Evol. Microbiol.">
        <title>Streptomyces hoynatensis sp. nov., isolated from deep marine sediment.</title>
        <authorList>
            <person name="Veyisoglu A."/>
            <person name="Sahin N."/>
        </authorList>
    </citation>
    <scope>NUCLEOTIDE SEQUENCE [LARGE SCALE GENOMIC DNA]</scope>
    <source>
        <strain evidence="2 3">KCTC 29097</strain>
    </source>
</reference>
<dbReference type="Proteomes" id="UP000272474">
    <property type="component" value="Unassembled WGS sequence"/>
</dbReference>
<name>A0A3A9YXI5_9ACTN</name>
<comment type="caution">
    <text evidence="2">The sequence shown here is derived from an EMBL/GenBank/DDBJ whole genome shotgun (WGS) entry which is preliminary data.</text>
</comment>
<dbReference type="AlphaFoldDB" id="A0A3A9YXI5"/>
<proteinExistence type="predicted"/>
<evidence type="ECO:0000256" key="1">
    <source>
        <dbReference type="SAM" id="MobiDB-lite"/>
    </source>
</evidence>